<accession>D8S5T2</accession>
<dbReference type="HOGENOM" id="CLU_079497_0_0_1"/>
<organism evidence="2">
    <name type="scientific">Selaginella moellendorffii</name>
    <name type="common">Spikemoss</name>
    <dbReference type="NCBI Taxonomy" id="88036"/>
    <lineage>
        <taxon>Eukaryota</taxon>
        <taxon>Viridiplantae</taxon>
        <taxon>Streptophyta</taxon>
        <taxon>Embryophyta</taxon>
        <taxon>Tracheophyta</taxon>
        <taxon>Lycopodiopsida</taxon>
        <taxon>Selaginellales</taxon>
        <taxon>Selaginellaceae</taxon>
        <taxon>Selaginella</taxon>
    </lineage>
</organism>
<gene>
    <name evidence="1" type="ORF">SELMODRAFT_418466</name>
</gene>
<evidence type="ECO:0000313" key="2">
    <source>
        <dbReference type="Proteomes" id="UP000001514"/>
    </source>
</evidence>
<evidence type="ECO:0000313" key="1">
    <source>
        <dbReference type="EMBL" id="EFJ20112.1"/>
    </source>
</evidence>
<dbReference type="Gramene" id="EFJ20112">
    <property type="protein sequence ID" value="EFJ20112"/>
    <property type="gene ID" value="SELMODRAFT_418466"/>
</dbReference>
<sequence>MQREVNWPRGVRFYPLDCGFGPQIHVQGGLSCARMDKKLSFNLNLFQELQVGDEKIHVIVSDGYRGARHPLARDLCLYRLGLFNMCLSEAFCTNRNLRCSIESLFCRVKQRTQDRIQELIQVEEDEKDWEKDDEVESIHTIREDEWLPELHSTVIAIKGNAVVVGGPGAFVVALVCSEGLKWLTPKDDGNMNLLEATKQPEDILIMATLSFKKLDSLTIKEAVGNDVVQTTKVLSELDLADKDSTVLVVKFEG</sequence>
<proteinExistence type="predicted"/>
<reference evidence="1 2" key="1">
    <citation type="journal article" date="2011" name="Science">
        <title>The Selaginella genome identifies genetic changes associated with the evolution of vascular plants.</title>
        <authorList>
            <person name="Banks J.A."/>
            <person name="Nishiyama T."/>
            <person name="Hasebe M."/>
            <person name="Bowman J.L."/>
            <person name="Gribskov M."/>
            <person name="dePamphilis C."/>
            <person name="Albert V.A."/>
            <person name="Aono N."/>
            <person name="Aoyama T."/>
            <person name="Ambrose B.A."/>
            <person name="Ashton N.W."/>
            <person name="Axtell M.J."/>
            <person name="Barker E."/>
            <person name="Barker M.S."/>
            <person name="Bennetzen J.L."/>
            <person name="Bonawitz N.D."/>
            <person name="Chapple C."/>
            <person name="Cheng C."/>
            <person name="Correa L.G."/>
            <person name="Dacre M."/>
            <person name="DeBarry J."/>
            <person name="Dreyer I."/>
            <person name="Elias M."/>
            <person name="Engstrom E.M."/>
            <person name="Estelle M."/>
            <person name="Feng L."/>
            <person name="Finet C."/>
            <person name="Floyd S.K."/>
            <person name="Frommer W.B."/>
            <person name="Fujita T."/>
            <person name="Gramzow L."/>
            <person name="Gutensohn M."/>
            <person name="Harholt J."/>
            <person name="Hattori M."/>
            <person name="Heyl A."/>
            <person name="Hirai T."/>
            <person name="Hiwatashi Y."/>
            <person name="Ishikawa M."/>
            <person name="Iwata M."/>
            <person name="Karol K.G."/>
            <person name="Koehler B."/>
            <person name="Kolukisaoglu U."/>
            <person name="Kubo M."/>
            <person name="Kurata T."/>
            <person name="Lalonde S."/>
            <person name="Li K."/>
            <person name="Li Y."/>
            <person name="Litt A."/>
            <person name="Lyons E."/>
            <person name="Manning G."/>
            <person name="Maruyama T."/>
            <person name="Michael T.P."/>
            <person name="Mikami K."/>
            <person name="Miyazaki S."/>
            <person name="Morinaga S."/>
            <person name="Murata T."/>
            <person name="Mueller-Roeber B."/>
            <person name="Nelson D.R."/>
            <person name="Obara M."/>
            <person name="Oguri Y."/>
            <person name="Olmstead R.G."/>
            <person name="Onodera N."/>
            <person name="Petersen B.L."/>
            <person name="Pils B."/>
            <person name="Prigge M."/>
            <person name="Rensing S.A."/>
            <person name="Riano-Pachon D.M."/>
            <person name="Roberts A.W."/>
            <person name="Sato Y."/>
            <person name="Scheller H.V."/>
            <person name="Schulz B."/>
            <person name="Schulz C."/>
            <person name="Shakirov E.V."/>
            <person name="Shibagaki N."/>
            <person name="Shinohara N."/>
            <person name="Shippen D.E."/>
            <person name="Soerensen I."/>
            <person name="Sotooka R."/>
            <person name="Sugimoto N."/>
            <person name="Sugita M."/>
            <person name="Sumikawa N."/>
            <person name="Tanurdzic M."/>
            <person name="Theissen G."/>
            <person name="Ulvskov P."/>
            <person name="Wakazuki S."/>
            <person name="Weng J.K."/>
            <person name="Willats W.W."/>
            <person name="Wipf D."/>
            <person name="Wolf P.G."/>
            <person name="Yang L."/>
            <person name="Zimmer A.D."/>
            <person name="Zhu Q."/>
            <person name="Mitros T."/>
            <person name="Hellsten U."/>
            <person name="Loque D."/>
            <person name="Otillar R."/>
            <person name="Salamov A."/>
            <person name="Schmutz J."/>
            <person name="Shapiro H."/>
            <person name="Lindquist E."/>
            <person name="Lucas S."/>
            <person name="Rokhsar D."/>
            <person name="Grigoriev I.V."/>
        </authorList>
    </citation>
    <scope>NUCLEOTIDE SEQUENCE [LARGE SCALE GENOMIC DNA]</scope>
</reference>
<protein>
    <recommendedName>
        <fullName evidence="3">PPM-type phosphatase domain-containing protein</fullName>
    </recommendedName>
</protein>
<evidence type="ECO:0008006" key="3">
    <source>
        <dbReference type="Google" id="ProtNLM"/>
    </source>
</evidence>
<keyword evidence="2" id="KW-1185">Reference proteome</keyword>
<dbReference type="InParanoid" id="D8S5T2"/>
<dbReference type="EMBL" id="GL377603">
    <property type="protein sequence ID" value="EFJ20112.1"/>
    <property type="molecule type" value="Genomic_DNA"/>
</dbReference>
<dbReference type="Proteomes" id="UP000001514">
    <property type="component" value="Unassembled WGS sequence"/>
</dbReference>
<dbReference type="KEGG" id="smo:SELMODRAFT_418466"/>
<dbReference type="PROSITE" id="PS51257">
    <property type="entry name" value="PROKAR_LIPOPROTEIN"/>
    <property type="match status" value="1"/>
</dbReference>
<dbReference type="AlphaFoldDB" id="D8S5T2"/>
<name>D8S5T2_SELML</name>